<evidence type="ECO:0000256" key="1">
    <source>
        <dbReference type="ARBA" id="ARBA00000870"/>
    </source>
</evidence>
<dbReference type="GO" id="GO:0008237">
    <property type="term" value="F:metallopeptidase activity"/>
    <property type="evidence" value="ECO:0007669"/>
    <property type="project" value="UniProtKB-KW"/>
</dbReference>
<dbReference type="PANTHER" id="PTHR42994">
    <property type="entry name" value="PEPTIDASE T"/>
    <property type="match status" value="1"/>
</dbReference>
<dbReference type="NCBIfam" id="NF003976">
    <property type="entry name" value="PRK05469.1"/>
    <property type="match status" value="1"/>
</dbReference>
<organism evidence="13 14">
    <name type="scientific">Acholeplasma laidlawii</name>
    <dbReference type="NCBI Taxonomy" id="2148"/>
    <lineage>
        <taxon>Bacteria</taxon>
        <taxon>Bacillati</taxon>
        <taxon>Mycoplasmatota</taxon>
        <taxon>Mollicutes</taxon>
        <taxon>Acholeplasmatales</taxon>
        <taxon>Acholeplasmataceae</taxon>
        <taxon>Acholeplasma</taxon>
    </lineage>
</organism>
<feature type="domain" description="Peptidase M20 dimerisation" evidence="12">
    <location>
        <begin position="204"/>
        <end position="304"/>
    </location>
</feature>
<dbReference type="NCBIfam" id="NF009920">
    <property type="entry name" value="PRK13381.1"/>
    <property type="match status" value="1"/>
</dbReference>
<evidence type="ECO:0000256" key="6">
    <source>
        <dbReference type="ARBA" id="ARBA00022801"/>
    </source>
</evidence>
<feature type="binding site" evidence="11">
    <location>
        <position position="173"/>
    </location>
    <ligand>
        <name>Zn(2+)</name>
        <dbReference type="ChEBI" id="CHEBI:29105"/>
        <label>2</label>
    </ligand>
</feature>
<dbReference type="Pfam" id="PF07687">
    <property type="entry name" value="M20_dimer"/>
    <property type="match status" value="1"/>
</dbReference>
<dbReference type="InterPro" id="IPR036264">
    <property type="entry name" value="Bact_exopeptidase_dim_dom"/>
</dbReference>
<feature type="binding site" evidence="11">
    <location>
        <position position="138"/>
    </location>
    <ligand>
        <name>Zn(2+)</name>
        <dbReference type="ChEBI" id="CHEBI:29105"/>
        <label>1</label>
    </ligand>
</feature>
<evidence type="ECO:0000256" key="11">
    <source>
        <dbReference type="PIRSR" id="PIRSR037215-2"/>
    </source>
</evidence>
<comment type="caution">
    <text evidence="13">The sequence shown here is derived from an EMBL/GenBank/DDBJ whole genome shotgun (WGS) entry which is preliminary data.</text>
</comment>
<dbReference type="PIRSF" id="PIRSF037215">
    <property type="entry name" value="Peptidase_M20B"/>
    <property type="match status" value="1"/>
</dbReference>
<dbReference type="CDD" id="cd03892">
    <property type="entry name" value="M20_peptT"/>
    <property type="match status" value="1"/>
</dbReference>
<evidence type="ECO:0000259" key="12">
    <source>
        <dbReference type="Pfam" id="PF07687"/>
    </source>
</evidence>
<comment type="cofactor">
    <cofactor evidence="11">
        <name>Zn(2+)</name>
        <dbReference type="ChEBI" id="CHEBI:29105"/>
    </cofactor>
    <text evidence="11">Binds 2 Zn(2+) ions per subunit.</text>
</comment>
<name>A0A553IHA1_ACHLA</name>
<comment type="catalytic activity">
    <reaction evidence="1">
        <text>Release of the N-terminal residue from a tripeptide.</text>
        <dbReference type="EC" id="3.4.11.4"/>
    </reaction>
</comment>
<dbReference type="PROSITE" id="PS00758">
    <property type="entry name" value="ARGE_DAPE_CPG2_1"/>
    <property type="match status" value="1"/>
</dbReference>
<feature type="binding site" evidence="11">
    <location>
        <position position="138"/>
    </location>
    <ligand>
        <name>Zn(2+)</name>
        <dbReference type="ChEBI" id="CHEBI:29105"/>
        <label>2</label>
    </ligand>
</feature>
<reference evidence="13 14" key="1">
    <citation type="submission" date="2019-07" db="EMBL/GenBank/DDBJ databases">
        <title>Genome sequence of Acholeplasma laidlawii strain with increased resistance to erythromycin.</title>
        <authorList>
            <person name="Medvedeva E.S."/>
            <person name="Baranova N.B."/>
            <person name="Siniagina M.N."/>
            <person name="Mouzykantov A."/>
            <person name="Chernova O.A."/>
            <person name="Chernov V.M."/>
        </authorList>
    </citation>
    <scope>NUCLEOTIDE SEQUENCE [LARGE SCALE GENOMIC DNA]</scope>
    <source>
        <strain evidence="13 14">PG8REry</strain>
    </source>
</reference>
<dbReference type="InterPro" id="IPR001261">
    <property type="entry name" value="ArgE/DapE_CS"/>
</dbReference>
<dbReference type="SUPFAM" id="SSF55031">
    <property type="entry name" value="Bacterial exopeptidase dimerisation domain"/>
    <property type="match status" value="1"/>
</dbReference>
<dbReference type="EMBL" id="VKID01000001">
    <property type="protein sequence ID" value="TRX99577.1"/>
    <property type="molecule type" value="Genomic_DNA"/>
</dbReference>
<keyword evidence="5 11" id="KW-0479">Metal-binding</keyword>
<dbReference type="SUPFAM" id="SSF53187">
    <property type="entry name" value="Zn-dependent exopeptidases"/>
    <property type="match status" value="1"/>
</dbReference>
<feature type="binding site" evidence="11">
    <location>
        <position position="377"/>
    </location>
    <ligand>
        <name>Zn(2+)</name>
        <dbReference type="ChEBI" id="CHEBI:29105"/>
        <label>2</label>
    </ligand>
</feature>
<evidence type="ECO:0000313" key="14">
    <source>
        <dbReference type="Proteomes" id="UP000315938"/>
    </source>
</evidence>
<dbReference type="GO" id="GO:0045148">
    <property type="term" value="F:tripeptide aminopeptidase activity"/>
    <property type="evidence" value="ECO:0007669"/>
    <property type="project" value="UniProtKB-UniRule"/>
</dbReference>
<dbReference type="OMA" id="GHNFHGK"/>
<dbReference type="NCBIfam" id="TIGR01882">
    <property type="entry name" value="peptidase-T"/>
    <property type="match status" value="1"/>
</dbReference>
<evidence type="ECO:0000256" key="3">
    <source>
        <dbReference type="ARBA" id="ARBA00022438"/>
    </source>
</evidence>
<feature type="active site" evidence="10">
    <location>
        <position position="79"/>
    </location>
</feature>
<dbReference type="PROSITE" id="PS00759">
    <property type="entry name" value="ARGE_DAPE_CPG2_2"/>
    <property type="match status" value="1"/>
</dbReference>
<dbReference type="Gene3D" id="3.40.630.10">
    <property type="entry name" value="Zn peptidases"/>
    <property type="match status" value="1"/>
</dbReference>
<dbReference type="GO" id="GO:0006518">
    <property type="term" value="P:peptide metabolic process"/>
    <property type="evidence" value="ECO:0007669"/>
    <property type="project" value="InterPro"/>
</dbReference>
<comment type="similarity">
    <text evidence="2">Belongs to the peptidase M20B family.</text>
</comment>
<dbReference type="GeneID" id="41339144"/>
<feature type="active site" description="Proton acceptor" evidence="10">
    <location>
        <position position="172"/>
    </location>
</feature>
<dbReference type="Gene3D" id="3.30.70.360">
    <property type="match status" value="1"/>
</dbReference>
<feature type="binding site" evidence="11">
    <location>
        <position position="195"/>
    </location>
    <ligand>
        <name>Zn(2+)</name>
        <dbReference type="ChEBI" id="CHEBI:29105"/>
        <label>1</label>
    </ligand>
</feature>
<accession>A0A553IHA1</accession>
<evidence type="ECO:0000256" key="9">
    <source>
        <dbReference type="NCBIfam" id="TIGR01882"/>
    </source>
</evidence>
<sequence>MKRLQERFLRYVKIDTQSDPNSTTFPSTLKQLDLSKLLVEEISSMGFDARLDKDGYVYAKIDSNIDKKVPSIGFIAHVDTSPDAPGKDVNPRIIKNYDGSLIKLNETFQMHPDKYPSLKKVIGEDIIVTDGNTLLGADDKAGVAEIMELLHRIADDKSIKHGDIYICFTPDEEIGQGADRFDYEWFKADFAYTLDGSEVGGIEYENFNAASADVKFIGNSIHPGSAKNKMINALHLQMEFHSMLPKFLDPAITEGYEGFNHLSNVTGQVEEASAHYIIRNHHMAKFLEQQKTFEAIKNYMNEKYGYEAVVLHIKESYLNMYEIIKDHMYVIDYAVNATKAAGLTPKFEAIRGGTDGARLTYGGLICPNLGTGAYHFHGRLEFASINQMEKAVEVMFNIIKEVQK</sequence>
<keyword evidence="6 13" id="KW-0378">Hydrolase</keyword>
<dbReference type="RefSeq" id="WP_012242939.1">
    <property type="nucleotide sequence ID" value="NZ_CP103951.1"/>
</dbReference>
<evidence type="ECO:0000256" key="10">
    <source>
        <dbReference type="PIRSR" id="PIRSR037215-1"/>
    </source>
</evidence>
<feature type="binding site" evidence="11">
    <location>
        <position position="77"/>
    </location>
    <ligand>
        <name>Zn(2+)</name>
        <dbReference type="ChEBI" id="CHEBI:29105"/>
        <label>1</label>
    </ligand>
</feature>
<dbReference type="GO" id="GO:0008270">
    <property type="term" value="F:zinc ion binding"/>
    <property type="evidence" value="ECO:0007669"/>
    <property type="project" value="InterPro"/>
</dbReference>
<dbReference type="GO" id="GO:0006508">
    <property type="term" value="P:proteolysis"/>
    <property type="evidence" value="ECO:0007669"/>
    <property type="project" value="UniProtKB-UniRule"/>
</dbReference>
<keyword evidence="3 13" id="KW-0031">Aminopeptidase</keyword>
<evidence type="ECO:0000256" key="7">
    <source>
        <dbReference type="ARBA" id="ARBA00022833"/>
    </source>
</evidence>
<evidence type="ECO:0000256" key="4">
    <source>
        <dbReference type="ARBA" id="ARBA00022670"/>
    </source>
</evidence>
<evidence type="ECO:0000256" key="5">
    <source>
        <dbReference type="ARBA" id="ARBA00022723"/>
    </source>
</evidence>
<dbReference type="AlphaFoldDB" id="A0A553IHA1"/>
<dbReference type="Proteomes" id="UP000315938">
    <property type="component" value="Unassembled WGS sequence"/>
</dbReference>
<evidence type="ECO:0000313" key="13">
    <source>
        <dbReference type="EMBL" id="TRX99577.1"/>
    </source>
</evidence>
<dbReference type="EC" id="3.4.11.4" evidence="9"/>
<keyword evidence="7 11" id="KW-0862">Zinc</keyword>
<keyword evidence="8" id="KW-0482">Metalloprotease</keyword>
<dbReference type="PANTHER" id="PTHR42994:SF1">
    <property type="entry name" value="PEPTIDASE T"/>
    <property type="match status" value="1"/>
</dbReference>
<dbReference type="InterPro" id="IPR010161">
    <property type="entry name" value="Peptidase_M20B"/>
</dbReference>
<gene>
    <name evidence="13" type="primary">pepT</name>
    <name evidence="13" type="ORF">FNV44_00625</name>
</gene>
<evidence type="ECO:0000256" key="2">
    <source>
        <dbReference type="ARBA" id="ARBA00009692"/>
    </source>
</evidence>
<protein>
    <recommendedName>
        <fullName evidence="9">Peptidase T</fullName>
        <ecNumber evidence="9">3.4.11.4</ecNumber>
    </recommendedName>
</protein>
<dbReference type="InterPro" id="IPR002933">
    <property type="entry name" value="Peptidase_M20"/>
</dbReference>
<proteinExistence type="inferred from homology"/>
<evidence type="ECO:0000256" key="8">
    <source>
        <dbReference type="ARBA" id="ARBA00023049"/>
    </source>
</evidence>
<dbReference type="Pfam" id="PF01546">
    <property type="entry name" value="Peptidase_M20"/>
    <property type="match status" value="1"/>
</dbReference>
<dbReference type="InterPro" id="IPR011650">
    <property type="entry name" value="Peptidase_M20_dimer"/>
</dbReference>
<keyword evidence="4" id="KW-0645">Protease</keyword>